<evidence type="ECO:0000313" key="1">
    <source>
        <dbReference type="EMBL" id="ANB72164.1"/>
    </source>
</evidence>
<proteinExistence type="predicted"/>
<reference evidence="1 2" key="1">
    <citation type="journal article" date="2016" name="Gene">
        <title>PacBio SMRT assembly of a complex multi-replicon genome reveals chlorocatechol degradative operon in a region of genome plasticity.</title>
        <authorList>
            <person name="Ricker N."/>
            <person name="Shen S.Y."/>
            <person name="Goordial J."/>
            <person name="Jin S."/>
            <person name="Fulthorpe R.R."/>
        </authorList>
    </citation>
    <scope>NUCLEOTIDE SEQUENCE [LARGE SCALE GENOMIC DNA]</scope>
    <source>
        <strain evidence="1 2">OLGA172</strain>
    </source>
</reference>
<accession>A0A160FJ41</accession>
<dbReference type="OrthoDB" id="9813569at2"/>
<dbReference type="Proteomes" id="UP000076852">
    <property type="component" value="Chromosome 1"/>
</dbReference>
<evidence type="ECO:0000313" key="2">
    <source>
        <dbReference type="Proteomes" id="UP000076852"/>
    </source>
</evidence>
<sequence length="68" mass="7734">MREPFLVEQHRDALKVILRSDEDLLVLINDVLDFANIEARKIELVPADAVYNERAGGLSDGFETQRHA</sequence>
<name>A0A160FJ41_9BURK</name>
<protein>
    <submittedName>
        <fullName evidence="1">Uncharacterized protein</fullName>
    </submittedName>
</protein>
<keyword evidence="2" id="KW-1185">Reference proteome</keyword>
<dbReference type="EMBL" id="CP014578">
    <property type="protein sequence ID" value="ANB72164.1"/>
    <property type="molecule type" value="Genomic_DNA"/>
</dbReference>
<dbReference type="KEGG" id="buz:AYM40_07135"/>
<organism evidence="1 2">
    <name type="scientific">Paraburkholderia phytofirmans OLGA172</name>
    <dbReference type="NCBI Taxonomy" id="1417228"/>
    <lineage>
        <taxon>Bacteria</taxon>
        <taxon>Pseudomonadati</taxon>
        <taxon>Pseudomonadota</taxon>
        <taxon>Betaproteobacteria</taxon>
        <taxon>Burkholderiales</taxon>
        <taxon>Burkholderiaceae</taxon>
        <taxon>Paraburkholderia</taxon>
    </lineage>
</organism>
<dbReference type="STRING" id="1804984.AYM40_07135"/>
<dbReference type="AlphaFoldDB" id="A0A160FJ41"/>
<dbReference type="Gene3D" id="1.10.287.130">
    <property type="match status" value="1"/>
</dbReference>
<gene>
    <name evidence="1" type="ORF">AYM40_07135</name>
</gene>